<feature type="compositionally biased region" description="Low complexity" evidence="1">
    <location>
        <begin position="12"/>
        <end position="32"/>
    </location>
</feature>
<evidence type="ECO:0000313" key="2">
    <source>
        <dbReference type="EMBL" id="MCV7226075.1"/>
    </source>
</evidence>
<proteinExistence type="predicted"/>
<evidence type="ECO:0000313" key="3">
    <source>
        <dbReference type="Proteomes" id="UP001526201"/>
    </source>
</evidence>
<protein>
    <submittedName>
        <fullName evidence="2">Uncharacterized protein</fullName>
    </submittedName>
</protein>
<keyword evidence="3" id="KW-1185">Reference proteome</keyword>
<gene>
    <name evidence="2" type="ORF">H7J73_08520</name>
</gene>
<dbReference type="Proteomes" id="UP001526201">
    <property type="component" value="Unassembled WGS sequence"/>
</dbReference>
<evidence type="ECO:0000256" key="1">
    <source>
        <dbReference type="SAM" id="MobiDB-lite"/>
    </source>
</evidence>
<feature type="compositionally biased region" description="Basic and acidic residues" evidence="1">
    <location>
        <begin position="1"/>
        <end position="11"/>
    </location>
</feature>
<accession>A0ABT3C9C2</accession>
<sequence>MALRDYTKTDTPDPATDTGEATTSTTEADASTQPAATDPQRVVIEQAPAEPAVFYGEGGIVPSAVATTDPDQPFTPAEYKPFEW</sequence>
<comment type="caution">
    <text evidence="2">The sequence shown here is derived from an EMBL/GenBank/DDBJ whole genome shotgun (WGS) entry which is preliminary data.</text>
</comment>
<name>A0ABT3C9C2_9MYCO</name>
<organism evidence="2 3">
    <name type="scientific">Mycolicibacterium komossense</name>
    <dbReference type="NCBI Taxonomy" id="1779"/>
    <lineage>
        <taxon>Bacteria</taxon>
        <taxon>Bacillati</taxon>
        <taxon>Actinomycetota</taxon>
        <taxon>Actinomycetes</taxon>
        <taxon>Mycobacteriales</taxon>
        <taxon>Mycobacteriaceae</taxon>
        <taxon>Mycolicibacterium</taxon>
    </lineage>
</organism>
<feature type="region of interest" description="Disordered" evidence="1">
    <location>
        <begin position="1"/>
        <end position="41"/>
    </location>
</feature>
<feature type="region of interest" description="Disordered" evidence="1">
    <location>
        <begin position="63"/>
        <end position="84"/>
    </location>
</feature>
<reference evidence="2 3" key="1">
    <citation type="journal article" date="2022" name="BMC Genomics">
        <title>Comparative genome analysis of mycobacteria focusing on tRNA and non-coding RNA.</title>
        <authorList>
            <person name="Behra P.R.K."/>
            <person name="Pettersson B.M.F."/>
            <person name="Ramesh M."/>
            <person name="Das S."/>
            <person name="Dasgupta S."/>
            <person name="Kirsebom L.A."/>
        </authorList>
    </citation>
    <scope>NUCLEOTIDE SEQUENCE [LARGE SCALE GENOMIC DNA]</scope>
    <source>
        <strain evidence="2 3">DSM 44078</strain>
    </source>
</reference>
<dbReference type="RefSeq" id="WP_264066910.1">
    <property type="nucleotide sequence ID" value="NZ_JACKTY010000020.1"/>
</dbReference>
<dbReference type="EMBL" id="JACKTY010000020">
    <property type="protein sequence ID" value="MCV7226075.1"/>
    <property type="molecule type" value="Genomic_DNA"/>
</dbReference>